<evidence type="ECO:0000313" key="2">
    <source>
        <dbReference type="Proteomes" id="UP000799537"/>
    </source>
</evidence>
<proteinExistence type="predicted"/>
<sequence length="169" mass="19398">MANARPFLYGLKDIDQYIRLKHLREKEELESLCTQFFAALDHHDYNHPIFENTYPDAVSEKLQDSEIRAIDGLPKCDGLRRGLADVLASHQLLWQQFPEFRMTVDELSIFVDEKFSLADVLVLFSTHGLPVGRNGKGGLCVLRWLKDGRTSEWVVKDGMHMQGSMEFSV</sequence>
<organism evidence="1 2">
    <name type="scientific">Zasmidium cellare ATCC 36951</name>
    <dbReference type="NCBI Taxonomy" id="1080233"/>
    <lineage>
        <taxon>Eukaryota</taxon>
        <taxon>Fungi</taxon>
        <taxon>Dikarya</taxon>
        <taxon>Ascomycota</taxon>
        <taxon>Pezizomycotina</taxon>
        <taxon>Dothideomycetes</taxon>
        <taxon>Dothideomycetidae</taxon>
        <taxon>Mycosphaerellales</taxon>
        <taxon>Mycosphaerellaceae</taxon>
        <taxon>Zasmidium</taxon>
    </lineage>
</organism>
<name>A0A6A6CIU5_ZASCE</name>
<protein>
    <submittedName>
        <fullName evidence="1">Uncharacterized protein</fullName>
    </submittedName>
</protein>
<keyword evidence="2" id="KW-1185">Reference proteome</keyword>
<dbReference type="AlphaFoldDB" id="A0A6A6CIU5"/>
<dbReference type="Proteomes" id="UP000799537">
    <property type="component" value="Unassembled WGS sequence"/>
</dbReference>
<gene>
    <name evidence="1" type="ORF">M409DRAFT_23848</name>
</gene>
<dbReference type="RefSeq" id="XP_033667009.1">
    <property type="nucleotide sequence ID" value="XM_033806969.1"/>
</dbReference>
<reference evidence="1" key="1">
    <citation type="journal article" date="2020" name="Stud. Mycol.">
        <title>101 Dothideomycetes genomes: a test case for predicting lifestyles and emergence of pathogens.</title>
        <authorList>
            <person name="Haridas S."/>
            <person name="Albert R."/>
            <person name="Binder M."/>
            <person name="Bloem J."/>
            <person name="Labutti K."/>
            <person name="Salamov A."/>
            <person name="Andreopoulos B."/>
            <person name="Baker S."/>
            <person name="Barry K."/>
            <person name="Bills G."/>
            <person name="Bluhm B."/>
            <person name="Cannon C."/>
            <person name="Castanera R."/>
            <person name="Culley D."/>
            <person name="Daum C."/>
            <person name="Ezra D."/>
            <person name="Gonzalez J."/>
            <person name="Henrissat B."/>
            <person name="Kuo A."/>
            <person name="Liang C."/>
            <person name="Lipzen A."/>
            <person name="Lutzoni F."/>
            <person name="Magnuson J."/>
            <person name="Mondo S."/>
            <person name="Nolan M."/>
            <person name="Ohm R."/>
            <person name="Pangilinan J."/>
            <person name="Park H.-J."/>
            <person name="Ramirez L."/>
            <person name="Alfaro M."/>
            <person name="Sun H."/>
            <person name="Tritt A."/>
            <person name="Yoshinaga Y."/>
            <person name="Zwiers L.-H."/>
            <person name="Turgeon B."/>
            <person name="Goodwin S."/>
            <person name="Spatafora J."/>
            <person name="Crous P."/>
            <person name="Grigoriev I."/>
        </authorList>
    </citation>
    <scope>NUCLEOTIDE SEQUENCE</scope>
    <source>
        <strain evidence="1">ATCC 36951</strain>
    </source>
</reference>
<accession>A0A6A6CIU5</accession>
<dbReference type="GeneID" id="54560241"/>
<evidence type="ECO:0000313" key="1">
    <source>
        <dbReference type="EMBL" id="KAF2166120.1"/>
    </source>
</evidence>
<dbReference type="EMBL" id="ML993598">
    <property type="protein sequence ID" value="KAF2166120.1"/>
    <property type="molecule type" value="Genomic_DNA"/>
</dbReference>